<dbReference type="Gene3D" id="3.30.420.40">
    <property type="match status" value="2"/>
</dbReference>
<evidence type="ECO:0000313" key="2">
    <source>
        <dbReference type="EMBL" id="GID78039.1"/>
    </source>
</evidence>
<accession>A0ABQ3YDF1</accession>
<comment type="similarity">
    <text evidence="1">Belongs to the ROK (NagC/XylR) family.</text>
</comment>
<dbReference type="PANTHER" id="PTHR18964:SF149">
    <property type="entry name" value="BIFUNCTIONAL UDP-N-ACETYLGLUCOSAMINE 2-EPIMERASE_N-ACETYLMANNOSAMINE KINASE"/>
    <property type="match status" value="1"/>
</dbReference>
<dbReference type="Pfam" id="PF00480">
    <property type="entry name" value="ROK"/>
    <property type="match status" value="1"/>
</dbReference>
<organism evidence="2 3">
    <name type="scientific">Paractinoplanes deccanensis</name>
    <dbReference type="NCBI Taxonomy" id="113561"/>
    <lineage>
        <taxon>Bacteria</taxon>
        <taxon>Bacillati</taxon>
        <taxon>Actinomycetota</taxon>
        <taxon>Actinomycetes</taxon>
        <taxon>Micromonosporales</taxon>
        <taxon>Micromonosporaceae</taxon>
        <taxon>Paractinoplanes</taxon>
    </lineage>
</organism>
<keyword evidence="3" id="KW-1185">Reference proteome</keyword>
<dbReference type="InterPro" id="IPR036390">
    <property type="entry name" value="WH_DNA-bd_sf"/>
</dbReference>
<evidence type="ECO:0000256" key="1">
    <source>
        <dbReference type="ARBA" id="ARBA00006479"/>
    </source>
</evidence>
<sequence length="395" mass="40408">MTRLAGSSKLLRAMNESAALAHLLDPGRLTRSDLRKLTALSTPTISEVLRRLTDAGLVTVVGHNSGRPGPNAEIYAAKPDAAYAAAVSVRDIGPSGAPSVVAALCDLTGEVRGRVESRVDFLASDPMDALVDVVARLRDEAGVPADRVRHVRLGVAGSYDARAATIRHVHLPGFGRAGLVPRIAAALGTEVGVDNDVNLAAVAERRRGVGRDADGFALLWLGQEGLGLAIDMAGTLMRGARGGAGEIGYMPLYSPDSTGRKLDLQHLFGGAAILELARDNGVPGRTPAEAVRTAAADPAAAGDFLTGLADRIAVGLAAVVAVLDPYLVVLAGPIAQAGGGTLLSAVSAAMRRAAPLESPIALTAIDDDAVLLGALDAGLTAVRESLIASIRSAHQ</sequence>
<dbReference type="CDD" id="cd23763">
    <property type="entry name" value="ASKHA_ATPase_ROK"/>
    <property type="match status" value="1"/>
</dbReference>
<dbReference type="InterPro" id="IPR000600">
    <property type="entry name" value="ROK"/>
</dbReference>
<dbReference type="RefSeq" id="WP_203772576.1">
    <property type="nucleotide sequence ID" value="NZ_BAAABO010000022.1"/>
</dbReference>
<comment type="caution">
    <text evidence="2">The sequence shown here is derived from an EMBL/GenBank/DDBJ whole genome shotgun (WGS) entry which is preliminary data.</text>
</comment>
<dbReference type="Proteomes" id="UP000609879">
    <property type="component" value="Unassembled WGS sequence"/>
</dbReference>
<dbReference type="InterPro" id="IPR043129">
    <property type="entry name" value="ATPase_NBD"/>
</dbReference>
<proteinExistence type="inferred from homology"/>
<dbReference type="InterPro" id="IPR036388">
    <property type="entry name" value="WH-like_DNA-bd_sf"/>
</dbReference>
<dbReference type="SUPFAM" id="SSF46785">
    <property type="entry name" value="Winged helix' DNA-binding domain"/>
    <property type="match status" value="1"/>
</dbReference>
<protein>
    <recommendedName>
        <fullName evidence="4">ROK family transcriptional regulator</fullName>
    </recommendedName>
</protein>
<name>A0ABQ3YDF1_9ACTN</name>
<evidence type="ECO:0008006" key="4">
    <source>
        <dbReference type="Google" id="ProtNLM"/>
    </source>
</evidence>
<dbReference type="SUPFAM" id="SSF53067">
    <property type="entry name" value="Actin-like ATPase domain"/>
    <property type="match status" value="1"/>
</dbReference>
<dbReference type="PANTHER" id="PTHR18964">
    <property type="entry name" value="ROK (REPRESSOR, ORF, KINASE) FAMILY"/>
    <property type="match status" value="1"/>
</dbReference>
<dbReference type="EMBL" id="BOMI01000134">
    <property type="protein sequence ID" value="GID78039.1"/>
    <property type="molecule type" value="Genomic_DNA"/>
</dbReference>
<gene>
    <name evidence="2" type="ORF">Ade02nite_66800</name>
</gene>
<dbReference type="Gene3D" id="1.10.10.10">
    <property type="entry name" value="Winged helix-like DNA-binding domain superfamily/Winged helix DNA-binding domain"/>
    <property type="match status" value="1"/>
</dbReference>
<evidence type="ECO:0000313" key="3">
    <source>
        <dbReference type="Proteomes" id="UP000609879"/>
    </source>
</evidence>
<reference evidence="2 3" key="1">
    <citation type="submission" date="2021-01" db="EMBL/GenBank/DDBJ databases">
        <title>Whole genome shotgun sequence of Actinoplanes deccanensis NBRC 13994.</title>
        <authorList>
            <person name="Komaki H."/>
            <person name="Tamura T."/>
        </authorList>
    </citation>
    <scope>NUCLEOTIDE SEQUENCE [LARGE SCALE GENOMIC DNA]</scope>
    <source>
        <strain evidence="2 3">NBRC 13994</strain>
    </source>
</reference>